<reference evidence="4 5" key="1">
    <citation type="journal article" date="2019" name="Sci. Rep.">
        <title>Comparative genomics of chytrid fungi reveal insights into the obligate biotrophic and pathogenic lifestyle of Synchytrium endobioticum.</title>
        <authorList>
            <person name="van de Vossenberg B.T.L.H."/>
            <person name="Warris S."/>
            <person name="Nguyen H.D.T."/>
            <person name="van Gent-Pelzer M.P.E."/>
            <person name="Joly D.L."/>
            <person name="van de Geest H.C."/>
            <person name="Bonants P.J.M."/>
            <person name="Smith D.S."/>
            <person name="Levesque C.A."/>
            <person name="van der Lee T.A.J."/>
        </authorList>
    </citation>
    <scope>NUCLEOTIDE SEQUENCE [LARGE SCALE GENOMIC DNA]</scope>
    <source>
        <strain evidence="4 5">JEL517</strain>
    </source>
</reference>
<sequence>MGEEWTAEDFRDFDLQGHQDSTYFHPVGNDYEQEEEESASLTRPLSKSNKGFEMMKKMGYIEGKGLGSQAQGRLEPVAIDKKLDTQGLGRAEEVYAIHSASTAKRKALETELIASETDQEKEIRELLALKKQRIQDDVQEINKPFYCDLCEKQYRKIQDYDAHLTSYDHNHTKRLKEMKEMSRKGIIPGTRNGADKKQQREREREEREVKKLMDAANTSIKQSTTSSDASLSSILVDLPPGVEPLPPGASGGTSSNVNNAPPTKVQFSFGSSGLHQAKKENMSFMMYLYEAVFGLVFIFLITSLVRDLLPYLFYVFNDPPRGPFKTRISTQTKDESWHDVTGKWSTLHYRKSTVAQLDDHGDHEDYTRHTYEQDCVRLSPKSRARRL</sequence>
<evidence type="ECO:0000256" key="1">
    <source>
        <dbReference type="SAM" id="MobiDB-lite"/>
    </source>
</evidence>
<dbReference type="AlphaFoldDB" id="A0A507C2G8"/>
<dbReference type="Pfam" id="PF01585">
    <property type="entry name" value="G-patch"/>
    <property type="match status" value="1"/>
</dbReference>
<protein>
    <recommendedName>
        <fullName evidence="3">G-patch domain-containing protein</fullName>
    </recommendedName>
</protein>
<keyword evidence="2" id="KW-1133">Transmembrane helix</keyword>
<evidence type="ECO:0000256" key="2">
    <source>
        <dbReference type="SAM" id="Phobius"/>
    </source>
</evidence>
<dbReference type="PANTHER" id="PTHR47251">
    <property type="entry name" value="FINGER DOMAIN PROTEIN, PUTATIVE (AFU_ORTHOLOGUE AFUA_3G04180)-RELATED"/>
    <property type="match status" value="1"/>
</dbReference>
<dbReference type="InterPro" id="IPR000467">
    <property type="entry name" value="G_patch_dom"/>
</dbReference>
<organism evidence="4 5">
    <name type="scientific">Synchytrium microbalum</name>
    <dbReference type="NCBI Taxonomy" id="1806994"/>
    <lineage>
        <taxon>Eukaryota</taxon>
        <taxon>Fungi</taxon>
        <taxon>Fungi incertae sedis</taxon>
        <taxon>Chytridiomycota</taxon>
        <taxon>Chytridiomycota incertae sedis</taxon>
        <taxon>Chytridiomycetes</taxon>
        <taxon>Synchytriales</taxon>
        <taxon>Synchytriaceae</taxon>
        <taxon>Synchytrium</taxon>
    </lineage>
</organism>
<feature type="domain" description="G-patch" evidence="3">
    <location>
        <begin position="47"/>
        <end position="93"/>
    </location>
</feature>
<dbReference type="SUPFAM" id="SSF57667">
    <property type="entry name" value="beta-beta-alpha zinc fingers"/>
    <property type="match status" value="1"/>
</dbReference>
<dbReference type="GeneID" id="42005090"/>
<dbReference type="EMBL" id="QEAO01000022">
    <property type="protein sequence ID" value="TPX33239.1"/>
    <property type="molecule type" value="Genomic_DNA"/>
</dbReference>
<feature type="compositionally biased region" description="Basic and acidic residues" evidence="1">
    <location>
        <begin position="193"/>
        <end position="213"/>
    </location>
</feature>
<feature type="region of interest" description="Disordered" evidence="1">
    <location>
        <begin position="186"/>
        <end position="228"/>
    </location>
</feature>
<dbReference type="PANTHER" id="PTHR47251:SF1">
    <property type="entry name" value="FINGER DOMAIN PROTEIN, PUTATIVE (AFU_ORTHOLOGUE AFUA_3G04180)-RELATED"/>
    <property type="match status" value="1"/>
</dbReference>
<proteinExistence type="predicted"/>
<feature type="compositionally biased region" description="Polar residues" evidence="1">
    <location>
        <begin position="39"/>
        <end position="48"/>
    </location>
</feature>
<evidence type="ECO:0000313" key="5">
    <source>
        <dbReference type="Proteomes" id="UP000319731"/>
    </source>
</evidence>
<dbReference type="PROSITE" id="PS00028">
    <property type="entry name" value="ZINC_FINGER_C2H2_1"/>
    <property type="match status" value="1"/>
</dbReference>
<comment type="caution">
    <text evidence="4">The sequence shown here is derived from an EMBL/GenBank/DDBJ whole genome shotgun (WGS) entry which is preliminary data.</text>
</comment>
<dbReference type="OrthoDB" id="4822at2759"/>
<dbReference type="RefSeq" id="XP_031024281.1">
    <property type="nucleotide sequence ID" value="XM_031169793.1"/>
</dbReference>
<dbReference type="InterPro" id="IPR036236">
    <property type="entry name" value="Znf_C2H2_sf"/>
</dbReference>
<dbReference type="PROSITE" id="PS50174">
    <property type="entry name" value="G_PATCH"/>
    <property type="match status" value="1"/>
</dbReference>
<gene>
    <name evidence="4" type="ORF">SmJEL517_g03865</name>
</gene>
<evidence type="ECO:0000259" key="3">
    <source>
        <dbReference type="PROSITE" id="PS50174"/>
    </source>
</evidence>
<dbReference type="SMART" id="SM00443">
    <property type="entry name" value="G_patch"/>
    <property type="match status" value="1"/>
</dbReference>
<dbReference type="InterPro" id="IPR013087">
    <property type="entry name" value="Znf_C2H2_type"/>
</dbReference>
<evidence type="ECO:0000313" key="4">
    <source>
        <dbReference type="EMBL" id="TPX33239.1"/>
    </source>
</evidence>
<feature type="transmembrane region" description="Helical" evidence="2">
    <location>
        <begin position="284"/>
        <end position="305"/>
    </location>
</feature>
<keyword evidence="2" id="KW-0812">Transmembrane</keyword>
<dbReference type="GO" id="GO:0003676">
    <property type="term" value="F:nucleic acid binding"/>
    <property type="evidence" value="ECO:0007669"/>
    <property type="project" value="InterPro"/>
</dbReference>
<dbReference type="STRING" id="1806994.A0A507C2G8"/>
<keyword evidence="2" id="KW-0472">Membrane</keyword>
<feature type="region of interest" description="Disordered" evidence="1">
    <location>
        <begin position="1"/>
        <end position="48"/>
    </location>
</feature>
<name>A0A507C2G8_9FUNG</name>
<dbReference type="Proteomes" id="UP000319731">
    <property type="component" value="Unassembled WGS sequence"/>
</dbReference>
<accession>A0A507C2G8</accession>
<keyword evidence="5" id="KW-1185">Reference proteome</keyword>
<feature type="compositionally biased region" description="Basic and acidic residues" evidence="1">
    <location>
        <begin position="8"/>
        <end position="17"/>
    </location>
</feature>